<name>A0AA38XRZ6_9EURO</name>
<dbReference type="EMBL" id="JAPDRN010000131">
    <property type="protein sequence ID" value="KAJ9619468.1"/>
    <property type="molecule type" value="Genomic_DNA"/>
</dbReference>
<dbReference type="AlphaFoldDB" id="A0AA38XRZ6"/>
<protein>
    <recommendedName>
        <fullName evidence="2">YkgJ family cysteine cluster protein</fullName>
    </recommendedName>
</protein>
<accession>A0AA38XRZ6</accession>
<gene>
    <name evidence="1" type="ORF">H2204_012645</name>
</gene>
<evidence type="ECO:0000313" key="1">
    <source>
        <dbReference type="EMBL" id="KAJ9619468.1"/>
    </source>
</evidence>
<reference evidence="1" key="1">
    <citation type="submission" date="2022-10" db="EMBL/GenBank/DDBJ databases">
        <title>Culturing micro-colonial fungi from biological soil crusts in the Mojave desert and describing Neophaeococcomyces mojavensis, and introducing the new genera and species Taxawa tesnikishii.</title>
        <authorList>
            <person name="Kurbessoian T."/>
            <person name="Stajich J.E."/>
        </authorList>
    </citation>
    <scope>NUCLEOTIDE SEQUENCE</scope>
    <source>
        <strain evidence="1">TK_35</strain>
    </source>
</reference>
<dbReference type="InterPro" id="IPR005358">
    <property type="entry name" value="Puta_zinc/iron-chelating_dom"/>
</dbReference>
<organism evidence="1">
    <name type="scientific">Knufia peltigerae</name>
    <dbReference type="NCBI Taxonomy" id="1002370"/>
    <lineage>
        <taxon>Eukaryota</taxon>
        <taxon>Fungi</taxon>
        <taxon>Dikarya</taxon>
        <taxon>Ascomycota</taxon>
        <taxon>Pezizomycotina</taxon>
        <taxon>Eurotiomycetes</taxon>
        <taxon>Chaetothyriomycetidae</taxon>
        <taxon>Chaetothyriales</taxon>
        <taxon>Trichomeriaceae</taxon>
        <taxon>Knufia</taxon>
    </lineage>
</organism>
<proteinExistence type="predicted"/>
<evidence type="ECO:0008006" key="2">
    <source>
        <dbReference type="Google" id="ProtNLM"/>
    </source>
</evidence>
<dbReference type="Pfam" id="PF03692">
    <property type="entry name" value="CxxCxxCC"/>
    <property type="match status" value="1"/>
</dbReference>
<sequence length="173" mass="18861">MPSGSIMVRVLPEPPSRPALGTRQAPVAVQPDAEPAPIDCRRCDAVCCRLPVLLQPGDHVPGQFLSRDAHGRAVMARNEEGWCAAIDPYHLRCTIYSQRPAICRQFSMGGDDCRRERQDYLRQADNSIRSERKGASASTVVNSDSIASDLAAFRKSGGKIEVLGTTWALKKAS</sequence>
<comment type="caution">
    <text evidence="1">The sequence shown here is derived from an EMBL/GenBank/DDBJ whole genome shotgun (WGS) entry which is preliminary data.</text>
</comment>